<comment type="caution">
    <text evidence="2">The sequence shown here is derived from an EMBL/GenBank/DDBJ whole genome shotgun (WGS) entry which is preliminary data.</text>
</comment>
<accession>A0A2A4YHG5</accession>
<keyword evidence="1" id="KW-0812">Transmembrane</keyword>
<protein>
    <submittedName>
        <fullName evidence="2">Uncharacterized protein</fullName>
    </submittedName>
</protein>
<dbReference type="Proteomes" id="UP000217838">
    <property type="component" value="Unassembled WGS sequence"/>
</dbReference>
<dbReference type="AlphaFoldDB" id="A0A2A4YHG5"/>
<keyword evidence="1" id="KW-0472">Membrane</keyword>
<sequence length="108" mass="12309">MTAEHIEIFQQKSNQIIKAAGYFQGIAIVIAASTLYFKPLGYKEIGQCFSMLALFSSFVITKWYIYNGKKIETMKTFSGEGRNSIKNEYLFSFFAPYILWVACIGVFS</sequence>
<feature type="transmembrane region" description="Helical" evidence="1">
    <location>
        <begin position="87"/>
        <end position="107"/>
    </location>
</feature>
<keyword evidence="1" id="KW-1133">Transmembrane helix</keyword>
<dbReference type="EMBL" id="NVUU01000045">
    <property type="protein sequence ID" value="PCI94131.1"/>
    <property type="molecule type" value="Genomic_DNA"/>
</dbReference>
<evidence type="ECO:0000256" key="1">
    <source>
        <dbReference type="SAM" id="Phobius"/>
    </source>
</evidence>
<gene>
    <name evidence="2" type="ORF">COB11_04340</name>
</gene>
<reference evidence="3" key="1">
    <citation type="submission" date="2017-08" db="EMBL/GenBank/DDBJ databases">
        <title>A dynamic microbial community with high functional redundancy inhabits the cold, oxic subseafloor aquifer.</title>
        <authorList>
            <person name="Tully B.J."/>
            <person name="Wheat C.G."/>
            <person name="Glazer B.T."/>
            <person name="Huber J.A."/>
        </authorList>
    </citation>
    <scope>NUCLEOTIDE SEQUENCE [LARGE SCALE GENOMIC DNA]</scope>
</reference>
<feature type="transmembrane region" description="Helical" evidence="1">
    <location>
        <begin position="49"/>
        <end position="66"/>
    </location>
</feature>
<name>A0A2A4YHG5_UNCAE</name>
<feature type="transmembrane region" description="Helical" evidence="1">
    <location>
        <begin position="20"/>
        <end position="37"/>
    </location>
</feature>
<evidence type="ECO:0000313" key="3">
    <source>
        <dbReference type="Proteomes" id="UP000217838"/>
    </source>
</evidence>
<evidence type="ECO:0000313" key="2">
    <source>
        <dbReference type="EMBL" id="PCI94131.1"/>
    </source>
</evidence>
<proteinExistence type="predicted"/>
<organism evidence="2 3">
    <name type="scientific">Aerophobetes bacterium</name>
    <dbReference type="NCBI Taxonomy" id="2030807"/>
    <lineage>
        <taxon>Bacteria</taxon>
        <taxon>Candidatus Aerophobota</taxon>
    </lineage>
</organism>